<protein>
    <submittedName>
        <fullName evidence="1">Uncharacterized protein</fullName>
    </submittedName>
</protein>
<name>A0AAW3TXN8_9SPHN</name>
<comment type="caution">
    <text evidence="1">The sequence shown here is derived from an EMBL/GenBank/DDBJ whole genome shotgun (WGS) entry which is preliminary data.</text>
</comment>
<dbReference type="AlphaFoldDB" id="A0AAW3TXN8"/>
<organism evidence="1 2">
    <name type="scientific">Sphingomonas aquatilis</name>
    <dbReference type="NCBI Taxonomy" id="93063"/>
    <lineage>
        <taxon>Bacteria</taxon>
        <taxon>Pseudomonadati</taxon>
        <taxon>Pseudomonadota</taxon>
        <taxon>Alphaproteobacteria</taxon>
        <taxon>Sphingomonadales</taxon>
        <taxon>Sphingomonadaceae</taxon>
        <taxon>Sphingomonas</taxon>
    </lineage>
</organism>
<accession>A0AAW3TXN8</accession>
<dbReference type="Proteomes" id="UP000528945">
    <property type="component" value="Unassembled WGS sequence"/>
</dbReference>
<sequence length="92" mass="9887">MPGPTPPFVIPTFPLVIPANAGIHGHDVAEGIAQPLTTPQPWIPAFAGMTKVSEPQRPVFSASPRLRVNQTLFASSRLRANQNSEGRKAIHV</sequence>
<keyword evidence="2" id="KW-1185">Reference proteome</keyword>
<evidence type="ECO:0000313" key="2">
    <source>
        <dbReference type="Proteomes" id="UP000528945"/>
    </source>
</evidence>
<evidence type="ECO:0000313" key="1">
    <source>
        <dbReference type="EMBL" id="MBB3876275.1"/>
    </source>
</evidence>
<gene>
    <name evidence="1" type="ORF">GGR47_002525</name>
</gene>
<reference evidence="1 2" key="1">
    <citation type="submission" date="2020-08" db="EMBL/GenBank/DDBJ databases">
        <title>Genomic Encyclopedia of Type Strains, Phase IV (KMG-IV): sequencing the most valuable type-strain genomes for metagenomic binning, comparative biology and taxonomic classification.</title>
        <authorList>
            <person name="Goeker M."/>
        </authorList>
    </citation>
    <scope>NUCLEOTIDE SEQUENCE [LARGE SCALE GENOMIC DNA]</scope>
    <source>
        <strain evidence="1 2">DSM 15581</strain>
    </source>
</reference>
<proteinExistence type="predicted"/>
<dbReference type="EMBL" id="JACIDB010000005">
    <property type="protein sequence ID" value="MBB3876275.1"/>
    <property type="molecule type" value="Genomic_DNA"/>
</dbReference>